<organism evidence="2 3">
    <name type="scientific">Enterobacter agglomerans</name>
    <name type="common">Erwinia herbicola</name>
    <name type="synonym">Pantoea agglomerans</name>
    <dbReference type="NCBI Taxonomy" id="549"/>
    <lineage>
        <taxon>Bacteria</taxon>
        <taxon>Pseudomonadati</taxon>
        <taxon>Pseudomonadota</taxon>
        <taxon>Gammaproteobacteria</taxon>
        <taxon>Enterobacterales</taxon>
        <taxon>Erwiniaceae</taxon>
        <taxon>Pantoea</taxon>
        <taxon>Pantoea agglomerans group</taxon>
    </lineage>
</organism>
<sequence>MRRLGQYGAGHYAVREWGASFALVRIFLAAECFVVDVLSVLVLNDVALW</sequence>
<evidence type="ECO:0000313" key="3">
    <source>
        <dbReference type="Proteomes" id="UP000461948"/>
    </source>
</evidence>
<proteinExistence type="predicted"/>
<name>A0A7X2MM90_ENTAG</name>
<dbReference type="EMBL" id="WKLC01000444">
    <property type="protein sequence ID" value="MSE15734.1"/>
    <property type="molecule type" value="Genomic_DNA"/>
</dbReference>
<protein>
    <submittedName>
        <fullName evidence="2">Uncharacterized protein</fullName>
    </submittedName>
</protein>
<dbReference type="AlphaFoldDB" id="A0A7X2MM90"/>
<keyword evidence="1" id="KW-0472">Membrane</keyword>
<reference evidence="2 3" key="1">
    <citation type="submission" date="2019-11" db="EMBL/GenBank/DDBJ databases">
        <title>Draft Genome Sequence of Plant Growth-Promoting Rhizosphere-Associated Bacteria.</title>
        <authorList>
            <person name="Vasilyev I.Y."/>
            <person name="Radchenko V."/>
            <person name="Ilnitskaya E.V."/>
        </authorList>
    </citation>
    <scope>NUCLEOTIDE SEQUENCE [LARGE SCALE GENOMIC DNA]</scope>
    <source>
        <strain evidence="2 3">VRA_MhP_f</strain>
    </source>
</reference>
<keyword evidence="1" id="KW-1133">Transmembrane helix</keyword>
<comment type="caution">
    <text evidence="2">The sequence shown here is derived from an EMBL/GenBank/DDBJ whole genome shotgun (WGS) entry which is preliminary data.</text>
</comment>
<dbReference type="Proteomes" id="UP000461948">
    <property type="component" value="Unassembled WGS sequence"/>
</dbReference>
<dbReference type="RefSeq" id="WP_187495511.1">
    <property type="nucleotide sequence ID" value="NZ_JACSWY010000030.1"/>
</dbReference>
<evidence type="ECO:0000313" key="2">
    <source>
        <dbReference type="EMBL" id="MSE15734.1"/>
    </source>
</evidence>
<evidence type="ECO:0000256" key="1">
    <source>
        <dbReference type="SAM" id="Phobius"/>
    </source>
</evidence>
<keyword evidence="1" id="KW-0812">Transmembrane</keyword>
<accession>A0A7X2MM90</accession>
<feature type="transmembrane region" description="Helical" evidence="1">
    <location>
        <begin position="21"/>
        <end position="43"/>
    </location>
</feature>
<gene>
    <name evidence="2" type="ORF">GKC49_11595</name>
</gene>